<evidence type="ECO:0000313" key="1">
    <source>
        <dbReference type="EMBL" id="GMG55589.1"/>
    </source>
</evidence>
<proteinExistence type="predicted"/>
<dbReference type="EMBL" id="BSXU01005796">
    <property type="protein sequence ID" value="GMG55589.1"/>
    <property type="molecule type" value="Genomic_DNA"/>
</dbReference>
<dbReference type="Proteomes" id="UP001165063">
    <property type="component" value="Unassembled WGS sequence"/>
</dbReference>
<organism evidence="1 2">
    <name type="scientific">Ambrosiozyma monospora</name>
    <name type="common">Yeast</name>
    <name type="synonym">Endomycopsis monosporus</name>
    <dbReference type="NCBI Taxonomy" id="43982"/>
    <lineage>
        <taxon>Eukaryota</taxon>
        <taxon>Fungi</taxon>
        <taxon>Dikarya</taxon>
        <taxon>Ascomycota</taxon>
        <taxon>Saccharomycotina</taxon>
        <taxon>Pichiomycetes</taxon>
        <taxon>Pichiales</taxon>
        <taxon>Pichiaceae</taxon>
        <taxon>Ambrosiozyma</taxon>
    </lineage>
</organism>
<accession>A0A9W6Z4G6</accession>
<evidence type="ECO:0000313" key="2">
    <source>
        <dbReference type="Proteomes" id="UP001165063"/>
    </source>
</evidence>
<protein>
    <submittedName>
        <fullName evidence="1">Unnamed protein product</fullName>
    </submittedName>
</protein>
<keyword evidence="2" id="KW-1185">Reference proteome</keyword>
<gene>
    <name evidence="1" type="ORF">Amon01_000766200</name>
</gene>
<comment type="caution">
    <text evidence="1">The sequence shown here is derived from an EMBL/GenBank/DDBJ whole genome shotgun (WGS) entry which is preliminary data.</text>
</comment>
<sequence>MAAPPMHPGNLEVAKTEEPLVNDSGEVVKKVRFFDVPEYCEDEDAPTPQQLQKQIRQKWSSYKPQFRNRTKLLNSQEGLAFRKVQHLKGASTNGEFEGFNKNHQSSIPVESNGKFSMMSVVNGTAGGGEKKLSKFFKRK</sequence>
<name>A0A9W6Z4G6_AMBMO</name>
<dbReference type="AlphaFoldDB" id="A0A9W6Z4G6"/>
<reference evidence="1" key="1">
    <citation type="submission" date="2023-04" db="EMBL/GenBank/DDBJ databases">
        <title>Ambrosiozyma monospora NBRC 1965.</title>
        <authorList>
            <person name="Ichikawa N."/>
            <person name="Sato H."/>
            <person name="Tonouchi N."/>
        </authorList>
    </citation>
    <scope>NUCLEOTIDE SEQUENCE</scope>
    <source>
        <strain evidence="1">NBRC 1965</strain>
    </source>
</reference>
<dbReference type="OrthoDB" id="4087202at2759"/>